<dbReference type="PANTHER" id="PTHR46566:SF5">
    <property type="entry name" value="1-PHOSPHOFRUCTOKINASE"/>
    <property type="match status" value="1"/>
</dbReference>
<feature type="domain" description="Carbohydrate kinase PfkB" evidence="7">
    <location>
        <begin position="14"/>
        <end position="281"/>
    </location>
</feature>
<dbReference type="SUPFAM" id="SSF53613">
    <property type="entry name" value="Ribokinase-like"/>
    <property type="match status" value="1"/>
</dbReference>
<dbReference type="InterPro" id="IPR017583">
    <property type="entry name" value="Tagatose/fructose_Pkinase"/>
</dbReference>
<sequence length="315" mass="32154">MIITVTPNPALDVSYRVEHVHPGESHRVRSVHERAGGKGLNVSRVLHGQGVPTLAAAPVGGVLGDVIRDDLTAAGIEHALLPVSAPTRKTIAVIAEADAGEATLFNEPGSHLGGEDWQRLRGLVAERLTAASVLVCSGSLPPGCAAGSYAELVRDAHARSVPAVVDATGPALLAAAEAGADLVKPNAVELRETTGHDDPLSGAQQLRDRGAAAVIVSLGPDGLLAATGEGFWRAAPPFAVSGNPTGAGDAAVAAFAAGIMRRETWPERLRNAVAWSAAAAAAPVAGTLDHRVLRDIADNITIEPLAADGTRRNLG</sequence>
<dbReference type="OrthoDB" id="9801219at2"/>
<name>A0A4R4ZA40_9PSEU</name>
<evidence type="ECO:0000313" key="9">
    <source>
        <dbReference type="Proteomes" id="UP000294947"/>
    </source>
</evidence>
<comment type="caution">
    <text evidence="8">The sequence shown here is derived from an EMBL/GenBank/DDBJ whole genome shotgun (WGS) entry which is preliminary data.</text>
</comment>
<dbReference type="Gene3D" id="3.40.1190.20">
    <property type="match status" value="1"/>
</dbReference>
<keyword evidence="5" id="KW-0067">ATP-binding</keyword>
<comment type="similarity">
    <text evidence="1">Belongs to the carbohydrate kinase PfkB family.</text>
</comment>
<accession>A0A4R4ZA40</accession>
<evidence type="ECO:0000256" key="6">
    <source>
        <dbReference type="PIRNR" id="PIRNR000535"/>
    </source>
</evidence>
<evidence type="ECO:0000256" key="4">
    <source>
        <dbReference type="ARBA" id="ARBA00022777"/>
    </source>
</evidence>
<dbReference type="PANTHER" id="PTHR46566">
    <property type="entry name" value="1-PHOSPHOFRUCTOKINASE-RELATED"/>
    <property type="match status" value="1"/>
</dbReference>
<evidence type="ECO:0000256" key="2">
    <source>
        <dbReference type="ARBA" id="ARBA00022679"/>
    </source>
</evidence>
<dbReference type="Pfam" id="PF00294">
    <property type="entry name" value="PfkB"/>
    <property type="match status" value="1"/>
</dbReference>
<dbReference type="InterPro" id="IPR029056">
    <property type="entry name" value="Ribokinase-like"/>
</dbReference>
<keyword evidence="2 6" id="KW-0808">Transferase</keyword>
<dbReference type="RefSeq" id="WP_132481266.1">
    <property type="nucleotide sequence ID" value="NZ_SMKW01000004.1"/>
</dbReference>
<dbReference type="PROSITE" id="PS00584">
    <property type="entry name" value="PFKB_KINASES_2"/>
    <property type="match status" value="1"/>
</dbReference>
<dbReference type="PIRSF" id="PIRSF000535">
    <property type="entry name" value="1PFK/6PFK/LacC"/>
    <property type="match status" value="1"/>
</dbReference>
<dbReference type="Proteomes" id="UP000294947">
    <property type="component" value="Unassembled WGS sequence"/>
</dbReference>
<keyword evidence="4 8" id="KW-0418">Kinase</keyword>
<dbReference type="NCBIfam" id="TIGR03168">
    <property type="entry name" value="1-PFK"/>
    <property type="match status" value="1"/>
</dbReference>
<evidence type="ECO:0000259" key="7">
    <source>
        <dbReference type="Pfam" id="PF00294"/>
    </source>
</evidence>
<evidence type="ECO:0000313" key="8">
    <source>
        <dbReference type="EMBL" id="TDD55113.1"/>
    </source>
</evidence>
<dbReference type="InterPro" id="IPR011611">
    <property type="entry name" value="PfkB_dom"/>
</dbReference>
<reference evidence="8 9" key="1">
    <citation type="submission" date="2019-03" db="EMBL/GenBank/DDBJ databases">
        <title>Draft genome sequences of novel Actinobacteria.</title>
        <authorList>
            <person name="Sahin N."/>
            <person name="Ay H."/>
            <person name="Saygin H."/>
        </authorList>
    </citation>
    <scope>NUCLEOTIDE SEQUENCE [LARGE SCALE GENOMIC DNA]</scope>
    <source>
        <strain evidence="8 9">7K502</strain>
    </source>
</reference>
<protein>
    <submittedName>
        <fullName evidence="8">1-phosphofructokinase family hexose kinase</fullName>
    </submittedName>
</protein>
<gene>
    <name evidence="8" type="ORF">E1288_04625</name>
</gene>
<evidence type="ECO:0000256" key="1">
    <source>
        <dbReference type="ARBA" id="ARBA00010688"/>
    </source>
</evidence>
<proteinExistence type="inferred from homology"/>
<keyword evidence="3" id="KW-0547">Nucleotide-binding</keyword>
<evidence type="ECO:0000256" key="5">
    <source>
        <dbReference type="ARBA" id="ARBA00022840"/>
    </source>
</evidence>
<dbReference type="GO" id="GO:0005524">
    <property type="term" value="F:ATP binding"/>
    <property type="evidence" value="ECO:0007669"/>
    <property type="project" value="UniProtKB-KW"/>
</dbReference>
<dbReference type="AlphaFoldDB" id="A0A4R4ZA40"/>
<organism evidence="8 9">
    <name type="scientific">Saccharopolyspora elongata</name>
    <dbReference type="NCBI Taxonomy" id="2530387"/>
    <lineage>
        <taxon>Bacteria</taxon>
        <taxon>Bacillati</taxon>
        <taxon>Actinomycetota</taxon>
        <taxon>Actinomycetes</taxon>
        <taxon>Pseudonocardiales</taxon>
        <taxon>Pseudonocardiaceae</taxon>
        <taxon>Saccharopolyspora</taxon>
    </lineage>
</organism>
<keyword evidence="9" id="KW-1185">Reference proteome</keyword>
<dbReference type="InterPro" id="IPR002173">
    <property type="entry name" value="Carboh/pur_kinase_PfkB_CS"/>
</dbReference>
<dbReference type="EMBL" id="SMKW01000004">
    <property type="protein sequence ID" value="TDD55113.1"/>
    <property type="molecule type" value="Genomic_DNA"/>
</dbReference>
<dbReference type="GO" id="GO:0005829">
    <property type="term" value="C:cytosol"/>
    <property type="evidence" value="ECO:0007669"/>
    <property type="project" value="TreeGrafter"/>
</dbReference>
<dbReference type="GO" id="GO:0008443">
    <property type="term" value="F:phosphofructokinase activity"/>
    <property type="evidence" value="ECO:0007669"/>
    <property type="project" value="TreeGrafter"/>
</dbReference>
<evidence type="ECO:0000256" key="3">
    <source>
        <dbReference type="ARBA" id="ARBA00022741"/>
    </source>
</evidence>